<sequence>KQLKQWERWTSEIIPLLIPTYIELQCQTHSLRDEAATNLEMRKCECCQSTQKLSIWVYRFSKFKQIELWASECTKASVQLVHSGLFPCSPIFPTLAVDIRVLDFIWRFFLQIVPNYTAWCGTATDFLATQGYYL</sequence>
<dbReference type="Proteomes" id="UP000772434">
    <property type="component" value="Unassembled WGS sequence"/>
</dbReference>
<feature type="non-terminal residue" evidence="2">
    <location>
        <position position="1"/>
    </location>
</feature>
<feature type="non-terminal residue" evidence="2">
    <location>
        <position position="134"/>
    </location>
</feature>
<dbReference type="OrthoDB" id="3200967at2759"/>
<organism evidence="2 3">
    <name type="scientific">Rhodocollybia butyracea</name>
    <dbReference type="NCBI Taxonomy" id="206335"/>
    <lineage>
        <taxon>Eukaryota</taxon>
        <taxon>Fungi</taxon>
        <taxon>Dikarya</taxon>
        <taxon>Basidiomycota</taxon>
        <taxon>Agaricomycotina</taxon>
        <taxon>Agaricomycetes</taxon>
        <taxon>Agaricomycetidae</taxon>
        <taxon>Agaricales</taxon>
        <taxon>Marasmiineae</taxon>
        <taxon>Omphalotaceae</taxon>
        <taxon>Rhodocollybia</taxon>
    </lineage>
</organism>
<dbReference type="InterPro" id="IPR041320">
    <property type="entry name" value="CxC1"/>
</dbReference>
<reference evidence="2" key="1">
    <citation type="submission" date="2020-11" db="EMBL/GenBank/DDBJ databases">
        <authorList>
            <consortium name="DOE Joint Genome Institute"/>
            <person name="Ahrendt S."/>
            <person name="Riley R."/>
            <person name="Andreopoulos W."/>
            <person name="Labutti K."/>
            <person name="Pangilinan J."/>
            <person name="Ruiz-Duenas F.J."/>
            <person name="Barrasa J.M."/>
            <person name="Sanchez-Garcia M."/>
            <person name="Camarero S."/>
            <person name="Miyauchi S."/>
            <person name="Serrano A."/>
            <person name="Linde D."/>
            <person name="Babiker R."/>
            <person name="Drula E."/>
            <person name="Ayuso-Fernandez I."/>
            <person name="Pacheco R."/>
            <person name="Padilla G."/>
            <person name="Ferreira P."/>
            <person name="Barriuso J."/>
            <person name="Kellner H."/>
            <person name="Castanera R."/>
            <person name="Alfaro M."/>
            <person name="Ramirez L."/>
            <person name="Pisabarro A.G."/>
            <person name="Kuo A."/>
            <person name="Tritt A."/>
            <person name="Lipzen A."/>
            <person name="He G."/>
            <person name="Yan M."/>
            <person name="Ng V."/>
            <person name="Cullen D."/>
            <person name="Martin F."/>
            <person name="Rosso M.-N."/>
            <person name="Henrissat B."/>
            <person name="Hibbett D."/>
            <person name="Martinez A.T."/>
            <person name="Grigoriev I.V."/>
        </authorList>
    </citation>
    <scope>NUCLEOTIDE SEQUENCE</scope>
    <source>
        <strain evidence="2">AH 40177</strain>
    </source>
</reference>
<accession>A0A9P5PC07</accession>
<comment type="caution">
    <text evidence="2">The sequence shown here is derived from an EMBL/GenBank/DDBJ whole genome shotgun (WGS) entry which is preliminary data.</text>
</comment>
<proteinExistence type="predicted"/>
<protein>
    <recommendedName>
        <fullName evidence="1">CxC1-like cysteine cluster associated with KDZ transposases domain-containing protein</fullName>
    </recommendedName>
</protein>
<gene>
    <name evidence="2" type="ORF">BDP27DRAFT_1169169</name>
</gene>
<feature type="domain" description="CxC1-like cysteine cluster associated with KDZ transposases" evidence="1">
    <location>
        <begin position="35"/>
        <end position="113"/>
    </location>
</feature>
<dbReference type="AlphaFoldDB" id="A0A9P5PC07"/>
<dbReference type="EMBL" id="JADNRY010000238">
    <property type="protein sequence ID" value="KAF9060551.1"/>
    <property type="molecule type" value="Genomic_DNA"/>
</dbReference>
<evidence type="ECO:0000313" key="2">
    <source>
        <dbReference type="EMBL" id="KAF9060551.1"/>
    </source>
</evidence>
<name>A0A9P5PC07_9AGAR</name>
<evidence type="ECO:0000259" key="1">
    <source>
        <dbReference type="Pfam" id="PF18802"/>
    </source>
</evidence>
<dbReference type="Pfam" id="PF18802">
    <property type="entry name" value="CxC1"/>
    <property type="match status" value="1"/>
</dbReference>
<keyword evidence="3" id="KW-1185">Reference proteome</keyword>
<evidence type="ECO:0000313" key="3">
    <source>
        <dbReference type="Proteomes" id="UP000772434"/>
    </source>
</evidence>